<dbReference type="AlphaFoldDB" id="A0A0D8ZRH3"/>
<sequence length="224" mass="25230">MIAIGDLLKDQRLPGNYFAHDAYITGDFEAGLIENRQGDRLLALPHTFVEGIYAGLEQELGQASGVVLFNCGRWWGKNFYTRFVEEVSSYYKKPVAEMEMVEFIQCLKQCWKTHGWGTFALDMDRYQQGFLVVKNCNSPFAAAAPQSDRPACFLEAGILSAFFSQLTGRQLHCIQTACESMGADCNYFILGLSERLNAVDGWLKEKQDHQAIVERLARSQSTSN</sequence>
<dbReference type="PANTHER" id="PTHR35090:SF1">
    <property type="entry name" value="SLR0144 PROTEIN"/>
    <property type="match status" value="1"/>
</dbReference>
<evidence type="ECO:0000313" key="2">
    <source>
        <dbReference type="EMBL" id="KJH70952.1"/>
    </source>
</evidence>
<dbReference type="OrthoDB" id="421300at2"/>
<proteinExistence type="predicted"/>
<protein>
    <submittedName>
        <fullName evidence="2">4-vinyl reductase</fullName>
    </submittedName>
</protein>
<reference evidence="2 3" key="1">
    <citation type="submission" date="2015-02" db="EMBL/GenBank/DDBJ databases">
        <title>Draft genome of a novel marine cyanobacterium (Chroococcales) isolated from South Atlantic Ocean.</title>
        <authorList>
            <person name="Rigonato J."/>
            <person name="Alvarenga D.O."/>
            <person name="Branco L.H."/>
            <person name="Varani A.M."/>
            <person name="Brandini F.P."/>
            <person name="Fiore M.F."/>
        </authorList>
    </citation>
    <scope>NUCLEOTIDE SEQUENCE [LARGE SCALE GENOMIC DNA]</scope>
    <source>
        <strain evidence="2 3">CENA595</strain>
    </source>
</reference>
<dbReference type="PATRIC" id="fig|1618023.3.peg.76"/>
<name>A0A0D8ZRH3_9CYAN</name>
<dbReference type="InterPro" id="IPR004096">
    <property type="entry name" value="V4R"/>
</dbReference>
<dbReference type="SUPFAM" id="SSF111126">
    <property type="entry name" value="Ligand-binding domain in the NO signalling and Golgi transport"/>
    <property type="match status" value="1"/>
</dbReference>
<dbReference type="Proteomes" id="UP000032452">
    <property type="component" value="Unassembled WGS sequence"/>
</dbReference>
<gene>
    <name evidence="2" type="ORF">UH38_15290</name>
</gene>
<dbReference type="RefSeq" id="WP_045055541.1">
    <property type="nucleotide sequence ID" value="NZ_CAWMDP010000001.1"/>
</dbReference>
<evidence type="ECO:0000259" key="1">
    <source>
        <dbReference type="SMART" id="SM00989"/>
    </source>
</evidence>
<dbReference type="EMBL" id="JYON01000016">
    <property type="protein sequence ID" value="KJH70952.1"/>
    <property type="molecule type" value="Genomic_DNA"/>
</dbReference>
<evidence type="ECO:0000313" key="3">
    <source>
        <dbReference type="Proteomes" id="UP000032452"/>
    </source>
</evidence>
<feature type="domain" description="4-vinyl reductase 4VR" evidence="1">
    <location>
        <begin position="130"/>
        <end position="192"/>
    </location>
</feature>
<comment type="caution">
    <text evidence="2">The sequence shown here is derived from an EMBL/GenBank/DDBJ whole genome shotgun (WGS) entry which is preliminary data.</text>
</comment>
<dbReference type="STRING" id="1618023.UH38_15290"/>
<dbReference type="PANTHER" id="PTHR35090">
    <property type="entry name" value="DNA-DIRECTED RNA POLYMERASE SUBUNIT I"/>
    <property type="match status" value="1"/>
</dbReference>
<dbReference type="Gene3D" id="3.30.1380.20">
    <property type="entry name" value="Trafficking protein particle complex subunit 3"/>
    <property type="match status" value="1"/>
</dbReference>
<accession>A0A0D8ZRH3</accession>
<dbReference type="Pfam" id="PF02830">
    <property type="entry name" value="V4R"/>
    <property type="match status" value="1"/>
</dbReference>
<keyword evidence="3" id="KW-1185">Reference proteome</keyword>
<dbReference type="SMART" id="SM00989">
    <property type="entry name" value="V4R"/>
    <property type="match status" value="1"/>
</dbReference>
<dbReference type="InterPro" id="IPR024096">
    <property type="entry name" value="NO_sig/Golgi_transp_ligand-bd"/>
</dbReference>
<organism evidence="2 3">
    <name type="scientific">Aliterella atlantica CENA595</name>
    <dbReference type="NCBI Taxonomy" id="1618023"/>
    <lineage>
        <taxon>Bacteria</taxon>
        <taxon>Bacillati</taxon>
        <taxon>Cyanobacteriota</taxon>
        <taxon>Cyanophyceae</taxon>
        <taxon>Chroococcidiopsidales</taxon>
        <taxon>Aliterellaceae</taxon>
        <taxon>Aliterella</taxon>
    </lineage>
</organism>